<dbReference type="Pfam" id="PF00096">
    <property type="entry name" value="zf-C2H2"/>
    <property type="match status" value="3"/>
</dbReference>
<dbReference type="InterPro" id="IPR036236">
    <property type="entry name" value="Znf_C2H2_sf"/>
</dbReference>
<evidence type="ECO:0000313" key="10">
    <source>
        <dbReference type="Proteomes" id="UP001168821"/>
    </source>
</evidence>
<feature type="domain" description="ZAD" evidence="8">
    <location>
        <begin position="11"/>
        <end position="82"/>
    </location>
</feature>
<evidence type="ECO:0000256" key="6">
    <source>
        <dbReference type="PROSITE-ProRule" id="PRU01263"/>
    </source>
</evidence>
<proteinExistence type="predicted"/>
<dbReference type="InterPro" id="IPR013087">
    <property type="entry name" value="Znf_C2H2_type"/>
</dbReference>
<evidence type="ECO:0000256" key="3">
    <source>
        <dbReference type="ARBA" id="ARBA00022771"/>
    </source>
</evidence>
<gene>
    <name evidence="9" type="ORF">Zmor_022290</name>
</gene>
<dbReference type="GO" id="GO:0045944">
    <property type="term" value="P:positive regulation of transcription by RNA polymerase II"/>
    <property type="evidence" value="ECO:0007669"/>
    <property type="project" value="UniProtKB-ARBA"/>
</dbReference>
<feature type="domain" description="C2H2-type" evidence="7">
    <location>
        <begin position="264"/>
        <end position="291"/>
    </location>
</feature>
<dbReference type="InterPro" id="IPR050329">
    <property type="entry name" value="GLI_C2H2-zinc-finger"/>
</dbReference>
<keyword evidence="3 5" id="KW-0863">Zinc-finger</keyword>
<dbReference type="EMBL" id="JALNTZ010000007">
    <property type="protein sequence ID" value="KAJ3644566.1"/>
    <property type="molecule type" value="Genomic_DNA"/>
</dbReference>
<comment type="caution">
    <text evidence="9">The sequence shown here is derived from an EMBL/GenBank/DDBJ whole genome shotgun (WGS) entry which is preliminary data.</text>
</comment>
<evidence type="ECO:0000256" key="4">
    <source>
        <dbReference type="ARBA" id="ARBA00022833"/>
    </source>
</evidence>
<keyword evidence="4 6" id="KW-0862">Zinc</keyword>
<feature type="domain" description="C2H2-type" evidence="7">
    <location>
        <begin position="292"/>
        <end position="320"/>
    </location>
</feature>
<dbReference type="GO" id="GO:0000978">
    <property type="term" value="F:RNA polymerase II cis-regulatory region sequence-specific DNA binding"/>
    <property type="evidence" value="ECO:0007669"/>
    <property type="project" value="TreeGrafter"/>
</dbReference>
<reference evidence="9" key="1">
    <citation type="journal article" date="2023" name="G3 (Bethesda)">
        <title>Whole genome assemblies of Zophobas morio and Tenebrio molitor.</title>
        <authorList>
            <person name="Kaur S."/>
            <person name="Stinson S.A."/>
            <person name="diCenzo G.C."/>
        </authorList>
    </citation>
    <scope>NUCLEOTIDE SEQUENCE</scope>
    <source>
        <strain evidence="9">QUZm001</strain>
    </source>
</reference>
<evidence type="ECO:0000256" key="2">
    <source>
        <dbReference type="ARBA" id="ARBA00022737"/>
    </source>
</evidence>
<keyword evidence="10" id="KW-1185">Reference proteome</keyword>
<dbReference type="PROSITE" id="PS51915">
    <property type="entry name" value="ZAD"/>
    <property type="match status" value="1"/>
</dbReference>
<protein>
    <submittedName>
        <fullName evidence="9">Uncharacterized protein</fullName>
    </submittedName>
</protein>
<evidence type="ECO:0000259" key="8">
    <source>
        <dbReference type="PROSITE" id="PS51915"/>
    </source>
</evidence>
<dbReference type="GO" id="GO:0005634">
    <property type="term" value="C:nucleus"/>
    <property type="evidence" value="ECO:0007669"/>
    <property type="project" value="InterPro"/>
</dbReference>
<dbReference type="GO" id="GO:0000981">
    <property type="term" value="F:DNA-binding transcription factor activity, RNA polymerase II-specific"/>
    <property type="evidence" value="ECO:0007669"/>
    <property type="project" value="TreeGrafter"/>
</dbReference>
<feature type="binding site" evidence="6">
    <location>
        <position position="13"/>
    </location>
    <ligand>
        <name>Zn(2+)</name>
        <dbReference type="ChEBI" id="CHEBI:29105"/>
    </ligand>
</feature>
<feature type="domain" description="C2H2-type" evidence="7">
    <location>
        <begin position="235"/>
        <end position="263"/>
    </location>
</feature>
<keyword evidence="2" id="KW-0677">Repeat</keyword>
<dbReference type="FunFam" id="3.30.160.60:FF:000328">
    <property type="entry name" value="Zinc finger protein 1079"/>
    <property type="match status" value="1"/>
</dbReference>
<dbReference type="PANTHER" id="PTHR19818">
    <property type="entry name" value="ZINC FINGER PROTEIN ZIC AND GLI"/>
    <property type="match status" value="1"/>
</dbReference>
<feature type="domain" description="C2H2-type" evidence="7">
    <location>
        <begin position="127"/>
        <end position="150"/>
    </location>
</feature>
<dbReference type="AlphaFoldDB" id="A0AA38HW34"/>
<feature type="domain" description="C2H2-type" evidence="7">
    <location>
        <begin position="206"/>
        <end position="234"/>
    </location>
</feature>
<dbReference type="InterPro" id="IPR012934">
    <property type="entry name" value="Znf_AD"/>
</dbReference>
<dbReference type="SMART" id="SM00355">
    <property type="entry name" value="ZnF_C2H2"/>
    <property type="match status" value="8"/>
</dbReference>
<dbReference type="Proteomes" id="UP001168821">
    <property type="component" value="Unassembled WGS sequence"/>
</dbReference>
<dbReference type="PROSITE" id="PS00028">
    <property type="entry name" value="ZINC_FINGER_C2H2_1"/>
    <property type="match status" value="5"/>
</dbReference>
<organism evidence="9 10">
    <name type="scientific">Zophobas morio</name>
    <dbReference type="NCBI Taxonomy" id="2755281"/>
    <lineage>
        <taxon>Eukaryota</taxon>
        <taxon>Metazoa</taxon>
        <taxon>Ecdysozoa</taxon>
        <taxon>Arthropoda</taxon>
        <taxon>Hexapoda</taxon>
        <taxon>Insecta</taxon>
        <taxon>Pterygota</taxon>
        <taxon>Neoptera</taxon>
        <taxon>Endopterygota</taxon>
        <taxon>Coleoptera</taxon>
        <taxon>Polyphaga</taxon>
        <taxon>Cucujiformia</taxon>
        <taxon>Tenebrionidae</taxon>
        <taxon>Zophobas</taxon>
    </lineage>
</organism>
<feature type="binding site" evidence="6">
    <location>
        <position position="16"/>
    </location>
    <ligand>
        <name>Zn(2+)</name>
        <dbReference type="ChEBI" id="CHEBI:29105"/>
    </ligand>
</feature>
<sequence>MNTQSDDTKPQICRLCLALTSKSFSLITNNVAVEMLQSLTSLKILPTDEISTVMCLKCSLNLKLAYKIQQNMLNAEQRFRAQILASVKQEIDVPQNGKIKTEQLSDEELPKTSAQSTKSLKEKQSEYVCDVCGKKFPALSAIKQHKNNAHVKLECPICKKKVTKYSYSHHFRGHTDSFTMCELCGMVVKKVNFLYHVKAKHKEQSYKCGYCDEVFKRTFTRNMHEKKVHLEQADFVCDTCGKKFYKHSHLKKHVESRHLKLRPHICEFCKVGFSTRYAMLTHRRQHTGEKPYKCEDCGDGFRHKVSLKAHLKSKHNVEEELTCECAECGKKFGSDAALASHKRIH</sequence>
<dbReference type="Pfam" id="PF13912">
    <property type="entry name" value="zf-C2H2_6"/>
    <property type="match status" value="2"/>
</dbReference>
<dbReference type="GO" id="GO:0008270">
    <property type="term" value="F:zinc ion binding"/>
    <property type="evidence" value="ECO:0007669"/>
    <property type="project" value="UniProtKB-UniRule"/>
</dbReference>
<keyword evidence="1 6" id="KW-0479">Metal-binding</keyword>
<dbReference type="Gene3D" id="3.30.160.60">
    <property type="entry name" value="Classic Zinc Finger"/>
    <property type="match status" value="4"/>
</dbReference>
<dbReference type="Pfam" id="PF07776">
    <property type="entry name" value="zf-AD"/>
    <property type="match status" value="1"/>
</dbReference>
<evidence type="ECO:0000256" key="5">
    <source>
        <dbReference type="PROSITE-ProRule" id="PRU00042"/>
    </source>
</evidence>
<name>A0AA38HW34_9CUCU</name>
<dbReference type="SUPFAM" id="SSF57716">
    <property type="entry name" value="Glucocorticoid receptor-like (DNA-binding domain)"/>
    <property type="match status" value="1"/>
</dbReference>
<dbReference type="PANTHER" id="PTHR19818:SF161">
    <property type="entry name" value="C2H2-TYPE DOMAIN-CONTAINING PROTEIN"/>
    <property type="match status" value="1"/>
</dbReference>
<evidence type="ECO:0000256" key="1">
    <source>
        <dbReference type="ARBA" id="ARBA00022723"/>
    </source>
</evidence>
<dbReference type="PROSITE" id="PS50157">
    <property type="entry name" value="ZINC_FINGER_C2H2_2"/>
    <property type="match status" value="6"/>
</dbReference>
<evidence type="ECO:0000259" key="7">
    <source>
        <dbReference type="PROSITE" id="PS50157"/>
    </source>
</evidence>
<feature type="binding site" evidence="6">
    <location>
        <position position="55"/>
    </location>
    <ligand>
        <name>Zn(2+)</name>
        <dbReference type="ChEBI" id="CHEBI:29105"/>
    </ligand>
</feature>
<feature type="binding site" evidence="6">
    <location>
        <position position="58"/>
    </location>
    <ligand>
        <name>Zn(2+)</name>
        <dbReference type="ChEBI" id="CHEBI:29105"/>
    </ligand>
</feature>
<feature type="domain" description="C2H2-type" evidence="7">
    <location>
        <begin position="321"/>
        <end position="345"/>
    </location>
</feature>
<evidence type="ECO:0000313" key="9">
    <source>
        <dbReference type="EMBL" id="KAJ3644566.1"/>
    </source>
</evidence>
<dbReference type="SMART" id="SM00868">
    <property type="entry name" value="zf-AD"/>
    <property type="match status" value="2"/>
</dbReference>
<dbReference type="SUPFAM" id="SSF57667">
    <property type="entry name" value="beta-beta-alpha zinc fingers"/>
    <property type="match status" value="3"/>
</dbReference>
<accession>A0AA38HW34</accession>